<gene>
    <name evidence="1" type="ORF">GCM10010170_016840</name>
</gene>
<name>A0ABN3FSE0_9ACTN</name>
<sequence>MAAVTALALAAGLLGGLADPGPAAAKGALSVTIEGPGLAVPVRLEQADGEAGRRLNDLATAAKVDWFGLGNRIEAGPAPADRGPAYDSVWEPGGLRLLLHPFAVGGPLVVLPPGQRRLDDGTALTAGWMRVPAALTSQLTALGVRPPGFLGDFVARVCAAARDVLGVSAGSA</sequence>
<dbReference type="EMBL" id="BAAARV010000016">
    <property type="protein sequence ID" value="GAA2336428.1"/>
    <property type="molecule type" value="Genomic_DNA"/>
</dbReference>
<comment type="caution">
    <text evidence="1">The sequence shown here is derived from an EMBL/GenBank/DDBJ whole genome shotgun (WGS) entry which is preliminary data.</text>
</comment>
<dbReference type="Proteomes" id="UP001501444">
    <property type="component" value="Unassembled WGS sequence"/>
</dbReference>
<protein>
    <submittedName>
        <fullName evidence="1">Uncharacterized protein</fullName>
    </submittedName>
</protein>
<evidence type="ECO:0000313" key="2">
    <source>
        <dbReference type="Proteomes" id="UP001501444"/>
    </source>
</evidence>
<keyword evidence="2" id="KW-1185">Reference proteome</keyword>
<accession>A0ABN3FSE0</accession>
<evidence type="ECO:0000313" key="1">
    <source>
        <dbReference type="EMBL" id="GAA2336428.1"/>
    </source>
</evidence>
<proteinExistence type="predicted"/>
<reference evidence="1 2" key="1">
    <citation type="journal article" date="2019" name="Int. J. Syst. Evol. Microbiol.">
        <title>The Global Catalogue of Microorganisms (GCM) 10K type strain sequencing project: providing services to taxonomists for standard genome sequencing and annotation.</title>
        <authorList>
            <consortium name="The Broad Institute Genomics Platform"/>
            <consortium name="The Broad Institute Genome Sequencing Center for Infectious Disease"/>
            <person name="Wu L."/>
            <person name="Ma J."/>
        </authorList>
    </citation>
    <scope>NUCLEOTIDE SEQUENCE [LARGE SCALE GENOMIC DNA]</scope>
    <source>
        <strain evidence="1 2">JCM 3272</strain>
    </source>
</reference>
<organism evidence="1 2">
    <name type="scientific">Dactylosporangium salmoneum</name>
    <dbReference type="NCBI Taxonomy" id="53361"/>
    <lineage>
        <taxon>Bacteria</taxon>
        <taxon>Bacillati</taxon>
        <taxon>Actinomycetota</taxon>
        <taxon>Actinomycetes</taxon>
        <taxon>Micromonosporales</taxon>
        <taxon>Micromonosporaceae</taxon>
        <taxon>Dactylosporangium</taxon>
    </lineage>
</organism>